<dbReference type="Gene3D" id="3.10.580.10">
    <property type="entry name" value="CBS-domain"/>
    <property type="match status" value="1"/>
</dbReference>
<dbReference type="STRING" id="1526571.AT746_03125"/>
<dbReference type="PANTHER" id="PTHR43080">
    <property type="entry name" value="CBS DOMAIN-CONTAINING PROTEIN CBSX3, MITOCHONDRIAL"/>
    <property type="match status" value="1"/>
</dbReference>
<dbReference type="AlphaFoldDB" id="A0A0U2Z4G7"/>
<dbReference type="InterPro" id="IPR051257">
    <property type="entry name" value="Diverse_CBS-Domain"/>
</dbReference>
<reference evidence="1 2" key="1">
    <citation type="submission" date="2015-12" db="EMBL/GenBank/DDBJ databases">
        <title>Complete genome of Lacimicrobium alkaliphilum KCTC 32984.</title>
        <authorList>
            <person name="Kim S.-G."/>
            <person name="Lee Y.-J."/>
        </authorList>
    </citation>
    <scope>NUCLEOTIDE SEQUENCE [LARGE SCALE GENOMIC DNA]</scope>
    <source>
        <strain evidence="1 2">YelD216</strain>
    </source>
</reference>
<dbReference type="Proteomes" id="UP000068447">
    <property type="component" value="Chromosome"/>
</dbReference>
<dbReference type="InterPro" id="IPR000644">
    <property type="entry name" value="CBS_dom"/>
</dbReference>
<keyword evidence="2" id="KW-1185">Reference proteome</keyword>
<dbReference type="RefSeq" id="WP_062476296.1">
    <property type="nucleotide sequence ID" value="NZ_BMGJ01000001.1"/>
</dbReference>
<dbReference type="PROSITE" id="PS51371">
    <property type="entry name" value="CBS"/>
    <property type="match status" value="2"/>
</dbReference>
<dbReference type="InterPro" id="IPR046342">
    <property type="entry name" value="CBS_dom_sf"/>
</dbReference>
<protein>
    <submittedName>
        <fullName evidence="1">Signal transduction protein</fullName>
    </submittedName>
</protein>
<dbReference type="KEGG" id="lal:AT746_03125"/>
<sequence>MSLKKFLTNRLATVGPDTSLAEVQRIFQAAAFHHLLVVENKVLVGIVSDRDLFKALSPNLGTASETIRDTATLNKKVHQIMSRQLWTLQPDKSVYDAIDLFLQQKISCIPVVNEHKQPVGIISWRDILRLLAQGKNRREQG</sequence>
<evidence type="ECO:0000313" key="1">
    <source>
        <dbReference type="EMBL" id="ALS97364.1"/>
    </source>
</evidence>
<dbReference type="PANTHER" id="PTHR43080:SF2">
    <property type="entry name" value="CBS DOMAIN-CONTAINING PROTEIN"/>
    <property type="match status" value="1"/>
</dbReference>
<evidence type="ECO:0000313" key="2">
    <source>
        <dbReference type="Proteomes" id="UP000068447"/>
    </source>
</evidence>
<dbReference type="SMART" id="SM00116">
    <property type="entry name" value="CBS"/>
    <property type="match status" value="2"/>
</dbReference>
<dbReference type="OrthoDB" id="9794094at2"/>
<dbReference type="CDD" id="cd04584">
    <property type="entry name" value="CBS_pair_AcuB_like"/>
    <property type="match status" value="1"/>
</dbReference>
<dbReference type="Pfam" id="PF00571">
    <property type="entry name" value="CBS"/>
    <property type="match status" value="2"/>
</dbReference>
<gene>
    <name evidence="1" type="ORF">AT746_03125</name>
</gene>
<name>A0A0U2Z4G7_9ALTE</name>
<dbReference type="EMBL" id="CP013650">
    <property type="protein sequence ID" value="ALS97364.1"/>
    <property type="molecule type" value="Genomic_DNA"/>
</dbReference>
<dbReference type="SUPFAM" id="SSF54631">
    <property type="entry name" value="CBS-domain pair"/>
    <property type="match status" value="1"/>
</dbReference>
<organism evidence="1 2">
    <name type="scientific">Lacimicrobium alkaliphilum</name>
    <dbReference type="NCBI Taxonomy" id="1526571"/>
    <lineage>
        <taxon>Bacteria</taxon>
        <taxon>Pseudomonadati</taxon>
        <taxon>Pseudomonadota</taxon>
        <taxon>Gammaproteobacteria</taxon>
        <taxon>Alteromonadales</taxon>
        <taxon>Alteromonadaceae</taxon>
        <taxon>Lacimicrobium</taxon>
    </lineage>
</organism>
<accession>A0A0U2Z4G7</accession>
<proteinExistence type="predicted"/>